<dbReference type="CDD" id="cd07941">
    <property type="entry name" value="DRE_TIM_LeuA3"/>
    <property type="match status" value="1"/>
</dbReference>
<evidence type="ECO:0000256" key="6">
    <source>
        <dbReference type="ARBA" id="ARBA00023304"/>
    </source>
</evidence>
<keyword evidence="6" id="KW-0100">Branched-chain amino acid biosynthesis</keyword>
<dbReference type="AlphaFoldDB" id="A0A4T9T6H3"/>
<dbReference type="SUPFAM" id="SSF51569">
    <property type="entry name" value="Aldolase"/>
    <property type="match status" value="1"/>
</dbReference>
<dbReference type="GO" id="GO:0043714">
    <property type="term" value="F:(R)-citramalate synthase activity"/>
    <property type="evidence" value="ECO:0007669"/>
    <property type="project" value="UniProtKB-UniRule"/>
</dbReference>
<comment type="pathway">
    <text evidence="1">Amino-acid biosynthesis; L-isoleucine biosynthesis; 2-oxobutanoate from pyruvate: step 1/3.</text>
</comment>
<comment type="similarity">
    <text evidence="2 9">Belongs to the alpha-IPM synthase/homocitrate synthase family.</text>
</comment>
<dbReference type="InterPro" id="IPR000891">
    <property type="entry name" value="PYR_CT"/>
</dbReference>
<dbReference type="InterPro" id="IPR005675">
    <property type="entry name" value="Citramal_synthase"/>
</dbReference>
<keyword evidence="12" id="KW-1185">Reference proteome</keyword>
<dbReference type="Gene3D" id="1.10.238.260">
    <property type="match status" value="1"/>
</dbReference>
<feature type="domain" description="Pyruvate carboxyltransferase" evidence="10">
    <location>
        <begin position="6"/>
        <end position="269"/>
    </location>
</feature>
<dbReference type="PANTHER" id="PTHR43538">
    <property type="entry name" value="ALPHA-IPM SYNTHASE/HOMOCITRATE SYNTHASE"/>
    <property type="match status" value="1"/>
</dbReference>
<dbReference type="PANTHER" id="PTHR43538:SF1">
    <property type="entry name" value="(R)-CITRAMALATE SYNTHASE"/>
    <property type="match status" value="1"/>
</dbReference>
<sequence length="531" mass="57169">MTAKHILTYDSTLRDGEQCEGITLSLEDKLRIVQRLDEFGIDYIEGGFPASNPKDVAFFQQVQQMGLRHAQIAAFGSTCRKGVAAEEDQGLTDLLACGAPVVTIVGKTWDAQVERALRTTLDENLRMIAESVAFLKAAGRRVVFDAEHYFDGFKTNRSYALRCVEAALRAGADSVDLCETNGGCLPFEVEEVVAATVERFPEGNFGIHCHNDSGCAVANTLAAVRAGATEVQGTVNGYGERVGNTDLLTVIANLELKMGLDTVGAHSLEQLTSVSHYIAELCNVSVPAHYPYSGTSAFAHKGGLHASAIARFPEAYEHTKPALVGNSSRMLVSELAGKASLLQKAASLGFDLSAPWIDEQAILDEIKDREARGFSYEVADGSLGLLLMRKLGAYRPSFTLESFRVIVDDREDTGALAKDAMSEATIKIHVGDKRFVATGEGAGPVGALDNALRLAIAESYPQVAQMELTDYKVRLLDESQGTDAITRVTITTSDGHGSWGSVGVSENVIEASWNALVDSIEYGLYRARSRS</sequence>
<dbReference type="SMART" id="SM00917">
    <property type="entry name" value="LeuA_dimer"/>
    <property type="match status" value="1"/>
</dbReference>
<evidence type="ECO:0000256" key="3">
    <source>
        <dbReference type="ARBA" id="ARBA00022605"/>
    </source>
</evidence>
<dbReference type="Pfam" id="PF00682">
    <property type="entry name" value="HMGL-like"/>
    <property type="match status" value="1"/>
</dbReference>
<dbReference type="InterPro" id="IPR013785">
    <property type="entry name" value="Aldolase_TIM"/>
</dbReference>
<dbReference type="Proteomes" id="UP000309454">
    <property type="component" value="Unassembled WGS sequence"/>
</dbReference>
<dbReference type="EMBL" id="SSTM01000005">
    <property type="protein sequence ID" value="TJW09925.1"/>
    <property type="molecule type" value="Genomic_DNA"/>
</dbReference>
<dbReference type="PROSITE" id="PS50991">
    <property type="entry name" value="PYR_CT"/>
    <property type="match status" value="1"/>
</dbReference>
<name>A0A4T9T6H3_9ACTN</name>
<organism evidence="11 12">
    <name type="scientific">Parvibacter caecicola</name>
    <dbReference type="NCBI Taxonomy" id="747645"/>
    <lineage>
        <taxon>Bacteria</taxon>
        <taxon>Bacillati</taxon>
        <taxon>Actinomycetota</taxon>
        <taxon>Coriobacteriia</taxon>
        <taxon>Coriobacteriales</taxon>
        <taxon>Coriobacteriaceae</taxon>
        <taxon>Parvibacter</taxon>
    </lineage>
</organism>
<evidence type="ECO:0000256" key="4">
    <source>
        <dbReference type="ARBA" id="ARBA00022624"/>
    </source>
</evidence>
<dbReference type="OrthoDB" id="9803573at2"/>
<keyword evidence="4" id="KW-0412">Isoleucine biosynthesis</keyword>
<proteinExistence type="inferred from homology"/>
<comment type="caution">
    <text evidence="11">The sequence shown here is derived from an EMBL/GenBank/DDBJ whole genome shotgun (WGS) entry which is preliminary data.</text>
</comment>
<keyword evidence="5 9" id="KW-0808">Transferase</keyword>
<dbReference type="Pfam" id="PF22617">
    <property type="entry name" value="HCS_D2"/>
    <property type="match status" value="1"/>
</dbReference>
<evidence type="ECO:0000313" key="12">
    <source>
        <dbReference type="Proteomes" id="UP000309454"/>
    </source>
</evidence>
<dbReference type="InterPro" id="IPR002034">
    <property type="entry name" value="AIPM/Hcit_synth_CS"/>
</dbReference>
<dbReference type="GO" id="GO:0009098">
    <property type="term" value="P:L-leucine biosynthetic process"/>
    <property type="evidence" value="ECO:0007669"/>
    <property type="project" value="InterPro"/>
</dbReference>
<dbReference type="InterPro" id="IPR054691">
    <property type="entry name" value="LeuA/HCS_post-cat"/>
</dbReference>
<dbReference type="PROSITE" id="PS00816">
    <property type="entry name" value="AIPM_HOMOCIT_SYNTH_2"/>
    <property type="match status" value="1"/>
</dbReference>
<dbReference type="GO" id="GO:0009097">
    <property type="term" value="P:isoleucine biosynthetic process"/>
    <property type="evidence" value="ECO:0007669"/>
    <property type="project" value="UniProtKB-UniRule"/>
</dbReference>
<evidence type="ECO:0000313" key="11">
    <source>
        <dbReference type="EMBL" id="TJW09925.1"/>
    </source>
</evidence>
<comment type="catalytic activity">
    <reaction evidence="7">
        <text>pyruvate + acetyl-CoA + H2O = (3R)-citramalate + CoA + H(+)</text>
        <dbReference type="Rhea" id="RHEA:19045"/>
        <dbReference type="ChEBI" id="CHEBI:15361"/>
        <dbReference type="ChEBI" id="CHEBI:15377"/>
        <dbReference type="ChEBI" id="CHEBI:15378"/>
        <dbReference type="ChEBI" id="CHEBI:30934"/>
        <dbReference type="ChEBI" id="CHEBI:57287"/>
        <dbReference type="ChEBI" id="CHEBI:57288"/>
        <dbReference type="EC" id="2.3.3.21"/>
    </reaction>
</comment>
<evidence type="ECO:0000256" key="2">
    <source>
        <dbReference type="ARBA" id="ARBA00006154"/>
    </source>
</evidence>
<dbReference type="PROSITE" id="PS00815">
    <property type="entry name" value="AIPM_HOMOCIT_SYNTH_1"/>
    <property type="match status" value="1"/>
</dbReference>
<evidence type="ECO:0000256" key="9">
    <source>
        <dbReference type="RuleBase" id="RU003523"/>
    </source>
</evidence>
<keyword evidence="3" id="KW-0028">Amino-acid biosynthesis</keyword>
<evidence type="ECO:0000259" key="10">
    <source>
        <dbReference type="PROSITE" id="PS50991"/>
    </source>
</evidence>
<evidence type="ECO:0000256" key="8">
    <source>
        <dbReference type="NCBIfam" id="TIGR00977"/>
    </source>
</evidence>
<dbReference type="Pfam" id="PF08502">
    <property type="entry name" value="LeuA_dimer"/>
    <property type="match status" value="1"/>
</dbReference>
<dbReference type="Gene3D" id="3.20.20.70">
    <property type="entry name" value="Aldolase class I"/>
    <property type="match status" value="1"/>
</dbReference>
<reference evidence="11 12" key="1">
    <citation type="submission" date="2019-04" db="EMBL/GenBank/DDBJ databases">
        <title>Microbes associate with the intestines of laboratory mice.</title>
        <authorList>
            <person name="Navarre W."/>
            <person name="Wong E."/>
            <person name="Huang K.C."/>
            <person name="Tropini C."/>
            <person name="Ng K."/>
            <person name="Yu B."/>
        </authorList>
    </citation>
    <scope>NUCLEOTIDE SEQUENCE [LARGE SCALE GENOMIC DNA]</scope>
    <source>
        <strain evidence="11 12">NM48_B13</strain>
    </source>
</reference>
<gene>
    <name evidence="11" type="ORF">E5982_07540</name>
</gene>
<dbReference type="RefSeq" id="WP_136845993.1">
    <property type="nucleotide sequence ID" value="NZ_SSTM01000005.1"/>
</dbReference>
<evidence type="ECO:0000256" key="5">
    <source>
        <dbReference type="ARBA" id="ARBA00022679"/>
    </source>
</evidence>
<dbReference type="GO" id="GO:0003852">
    <property type="term" value="F:2-isopropylmalate synthase activity"/>
    <property type="evidence" value="ECO:0007669"/>
    <property type="project" value="InterPro"/>
</dbReference>
<protein>
    <recommendedName>
        <fullName evidence="8">Citramalate synthase</fullName>
        <ecNumber evidence="8">2.3.3.21</ecNumber>
    </recommendedName>
</protein>
<dbReference type="Gene3D" id="3.30.160.270">
    <property type="match status" value="1"/>
</dbReference>
<dbReference type="UniPathway" id="UPA00047">
    <property type="reaction ID" value="UER00066"/>
</dbReference>
<evidence type="ECO:0000256" key="7">
    <source>
        <dbReference type="ARBA" id="ARBA00048263"/>
    </source>
</evidence>
<dbReference type="NCBIfam" id="TIGR00977">
    <property type="entry name" value="citramal_synth"/>
    <property type="match status" value="1"/>
</dbReference>
<dbReference type="EC" id="2.3.3.21" evidence="8"/>
<dbReference type="InterPro" id="IPR036230">
    <property type="entry name" value="LeuA_allosteric_dom_sf"/>
</dbReference>
<evidence type="ECO:0000256" key="1">
    <source>
        <dbReference type="ARBA" id="ARBA00004743"/>
    </source>
</evidence>
<accession>A0A4T9T6H3</accession>
<dbReference type="SUPFAM" id="SSF110921">
    <property type="entry name" value="2-isopropylmalate synthase LeuA, allosteric (dimerisation) domain"/>
    <property type="match status" value="1"/>
</dbReference>
<dbReference type="InterPro" id="IPR013709">
    <property type="entry name" value="2-isopropylmalate_synth_dimer"/>
</dbReference>